<proteinExistence type="predicted"/>
<organism evidence="1 2">
    <name type="scientific">Murinocardiopsis flavida</name>
    <dbReference type="NCBI Taxonomy" id="645275"/>
    <lineage>
        <taxon>Bacteria</taxon>
        <taxon>Bacillati</taxon>
        <taxon>Actinomycetota</taxon>
        <taxon>Actinomycetes</taxon>
        <taxon>Streptosporangiales</taxon>
        <taxon>Nocardiopsidaceae</taxon>
        <taxon>Murinocardiopsis</taxon>
    </lineage>
</organism>
<keyword evidence="2" id="KW-1185">Reference proteome</keyword>
<evidence type="ECO:0000313" key="1">
    <source>
        <dbReference type="EMBL" id="PSK96018.1"/>
    </source>
</evidence>
<dbReference type="AlphaFoldDB" id="A0A2P8DFM1"/>
<reference evidence="1 2" key="1">
    <citation type="submission" date="2018-03" db="EMBL/GenBank/DDBJ databases">
        <title>Genomic Encyclopedia of Archaeal and Bacterial Type Strains, Phase II (KMG-II): from individual species to whole genera.</title>
        <authorList>
            <person name="Goeker M."/>
        </authorList>
    </citation>
    <scope>NUCLEOTIDE SEQUENCE [LARGE SCALE GENOMIC DNA]</scope>
    <source>
        <strain evidence="1 2">DSM 45312</strain>
    </source>
</reference>
<name>A0A2P8DFM1_9ACTN</name>
<gene>
    <name evidence="1" type="ORF">CLV63_113181</name>
</gene>
<keyword evidence="1" id="KW-0436">Ligase</keyword>
<protein>
    <submittedName>
        <fullName evidence="1">2'-5' RNA ligase superfamily protein</fullName>
    </submittedName>
</protein>
<dbReference type="EMBL" id="PYGA01000013">
    <property type="protein sequence ID" value="PSK96018.1"/>
    <property type="molecule type" value="Genomic_DNA"/>
</dbReference>
<dbReference type="Gene3D" id="3.90.1140.10">
    <property type="entry name" value="Cyclic phosphodiesterase"/>
    <property type="match status" value="1"/>
</dbReference>
<dbReference type="InterPro" id="IPR009097">
    <property type="entry name" value="Cyclic_Pdiesterase"/>
</dbReference>
<dbReference type="SUPFAM" id="SSF55144">
    <property type="entry name" value="LigT-like"/>
    <property type="match status" value="1"/>
</dbReference>
<comment type="caution">
    <text evidence="1">The sequence shown here is derived from an EMBL/GenBank/DDBJ whole genome shotgun (WGS) entry which is preliminary data.</text>
</comment>
<dbReference type="Pfam" id="PF13563">
    <property type="entry name" value="2_5_RNA_ligase2"/>
    <property type="match status" value="1"/>
</dbReference>
<accession>A0A2P8DFM1</accession>
<sequence length="181" mass="19061">MGVLAEATETALIVPVPAAEAVVGPYRAILDDSAPLGVPAHVTVLSPFLPPERVTEQVLGDLRACLTAVPSFGCVFARVAWFGTQVVWLAPEPDAPFRALTGSVWHRFPECPPYGGAYPDAIPHLTVGTAHRAEPAAMRRAAVEVRARLPIRALVDRVRLIAGTGAPGSWGTVAEFALPSA</sequence>
<dbReference type="OrthoDB" id="2082235at2"/>
<evidence type="ECO:0000313" key="2">
    <source>
        <dbReference type="Proteomes" id="UP000240542"/>
    </source>
</evidence>
<dbReference type="Proteomes" id="UP000240542">
    <property type="component" value="Unassembled WGS sequence"/>
</dbReference>
<dbReference type="GO" id="GO:0016874">
    <property type="term" value="F:ligase activity"/>
    <property type="evidence" value="ECO:0007669"/>
    <property type="project" value="UniProtKB-KW"/>
</dbReference>